<gene>
    <name evidence="5" type="ORF">BRSU_2356</name>
</gene>
<dbReference type="Proteomes" id="UP000043763">
    <property type="component" value="Unassembled WGS sequence"/>
</dbReference>
<reference evidence="6" key="1">
    <citation type="submission" date="2015-04" db="EMBL/GenBank/DDBJ databases">
        <authorList>
            <person name="Mushtaq Mamoona"/>
        </authorList>
    </citation>
    <scope>NUCLEOTIDE SEQUENCE [LARGE SCALE GENOMIC DNA]</scope>
    <source>
        <strain evidence="6">AN4859/03</strain>
    </source>
</reference>
<dbReference type="Pfam" id="PF07702">
    <property type="entry name" value="UTRA"/>
    <property type="match status" value="1"/>
</dbReference>
<dbReference type="GO" id="GO:0003700">
    <property type="term" value="F:DNA-binding transcription factor activity"/>
    <property type="evidence" value="ECO:0007669"/>
    <property type="project" value="InterPro"/>
</dbReference>
<protein>
    <submittedName>
        <fullName evidence="5">Transcriptional regulator</fullName>
    </submittedName>
</protein>
<dbReference type="PROSITE" id="PS50949">
    <property type="entry name" value="HTH_GNTR"/>
    <property type="match status" value="1"/>
</dbReference>
<evidence type="ECO:0000259" key="4">
    <source>
        <dbReference type="PROSITE" id="PS50949"/>
    </source>
</evidence>
<dbReference type="InterPro" id="IPR011663">
    <property type="entry name" value="UTRA"/>
</dbReference>
<name>A0A0G4K9G9_9SPIR</name>
<dbReference type="SUPFAM" id="SSF64288">
    <property type="entry name" value="Chorismate lyase-like"/>
    <property type="match status" value="1"/>
</dbReference>
<evidence type="ECO:0000256" key="1">
    <source>
        <dbReference type="ARBA" id="ARBA00023015"/>
    </source>
</evidence>
<dbReference type="Gene3D" id="3.40.1410.10">
    <property type="entry name" value="Chorismate lyase-like"/>
    <property type="match status" value="1"/>
</dbReference>
<dbReference type="InterPro" id="IPR000524">
    <property type="entry name" value="Tscrpt_reg_HTH_GntR"/>
</dbReference>
<dbReference type="SMART" id="SM00866">
    <property type="entry name" value="UTRA"/>
    <property type="match status" value="1"/>
</dbReference>
<dbReference type="SMART" id="SM00345">
    <property type="entry name" value="HTH_GNTR"/>
    <property type="match status" value="1"/>
</dbReference>
<evidence type="ECO:0000256" key="3">
    <source>
        <dbReference type="ARBA" id="ARBA00023163"/>
    </source>
</evidence>
<dbReference type="SUPFAM" id="SSF46785">
    <property type="entry name" value="Winged helix' DNA-binding domain"/>
    <property type="match status" value="1"/>
</dbReference>
<evidence type="ECO:0000256" key="2">
    <source>
        <dbReference type="ARBA" id="ARBA00023125"/>
    </source>
</evidence>
<proteinExistence type="predicted"/>
<dbReference type="PANTHER" id="PTHR44846:SF1">
    <property type="entry name" value="MANNOSYL-D-GLYCERATE TRANSPORT_METABOLISM SYSTEM REPRESSOR MNGR-RELATED"/>
    <property type="match status" value="1"/>
</dbReference>
<sequence>MKSTSKYKIIENYILDKINSSYYKNGDCIPTEYELAKQFNVSRLTVRHATDNLVAKGFLVRTRGSGTYIAKSNIISRSIPIKSFTNEMSTLGKKVETKVIIFNIIQKSERISHILKIPEDEEIYYFERLRLADGIPMMYESTYMSVSKFPDLSYEVLLNSKYDYVEKKKNKKIVCCEHTIVPIIIEDENIKKLMGILDNTPVLKIHNITYLEEGDVLDYTELIINTQYYQYNITKTI</sequence>
<organism evidence="5 6">
    <name type="scientific">Brachyspira suanatina</name>
    <dbReference type="NCBI Taxonomy" id="381802"/>
    <lineage>
        <taxon>Bacteria</taxon>
        <taxon>Pseudomonadati</taxon>
        <taxon>Spirochaetota</taxon>
        <taxon>Spirochaetia</taxon>
        <taxon>Brachyspirales</taxon>
        <taxon>Brachyspiraceae</taxon>
        <taxon>Brachyspira</taxon>
    </lineage>
</organism>
<keyword evidence="3" id="KW-0804">Transcription</keyword>
<dbReference type="InterPro" id="IPR036388">
    <property type="entry name" value="WH-like_DNA-bd_sf"/>
</dbReference>
<dbReference type="Pfam" id="PF00392">
    <property type="entry name" value="GntR"/>
    <property type="match status" value="1"/>
</dbReference>
<feature type="domain" description="HTH gntR-type" evidence="4">
    <location>
        <begin position="4"/>
        <end position="72"/>
    </location>
</feature>
<dbReference type="EMBL" id="CVLB01000002">
    <property type="protein sequence ID" value="CRF34950.1"/>
    <property type="molecule type" value="Genomic_DNA"/>
</dbReference>
<dbReference type="PRINTS" id="PR00035">
    <property type="entry name" value="HTHGNTR"/>
</dbReference>
<accession>A0A0G4K9G9</accession>
<keyword evidence="6" id="KW-1185">Reference proteome</keyword>
<dbReference type="OrthoDB" id="369590at2"/>
<dbReference type="GO" id="GO:0003677">
    <property type="term" value="F:DNA binding"/>
    <property type="evidence" value="ECO:0007669"/>
    <property type="project" value="UniProtKB-KW"/>
</dbReference>
<evidence type="ECO:0000313" key="6">
    <source>
        <dbReference type="Proteomes" id="UP000043763"/>
    </source>
</evidence>
<keyword evidence="1" id="KW-0805">Transcription regulation</keyword>
<dbReference type="InterPro" id="IPR050679">
    <property type="entry name" value="Bact_HTH_transcr_reg"/>
</dbReference>
<dbReference type="GO" id="GO:0045892">
    <property type="term" value="P:negative regulation of DNA-templated transcription"/>
    <property type="evidence" value="ECO:0007669"/>
    <property type="project" value="TreeGrafter"/>
</dbReference>
<dbReference type="AlphaFoldDB" id="A0A0G4K9G9"/>
<dbReference type="Gene3D" id="1.10.10.10">
    <property type="entry name" value="Winged helix-like DNA-binding domain superfamily/Winged helix DNA-binding domain"/>
    <property type="match status" value="1"/>
</dbReference>
<dbReference type="InterPro" id="IPR028978">
    <property type="entry name" value="Chorismate_lyase_/UTRA_dom_sf"/>
</dbReference>
<dbReference type="CDD" id="cd07377">
    <property type="entry name" value="WHTH_GntR"/>
    <property type="match status" value="1"/>
</dbReference>
<dbReference type="RefSeq" id="WP_048595585.1">
    <property type="nucleotide sequence ID" value="NZ_CVLB01000002.1"/>
</dbReference>
<keyword evidence="2" id="KW-0238">DNA-binding</keyword>
<evidence type="ECO:0000313" key="5">
    <source>
        <dbReference type="EMBL" id="CRF34950.1"/>
    </source>
</evidence>
<dbReference type="InterPro" id="IPR036390">
    <property type="entry name" value="WH_DNA-bd_sf"/>
</dbReference>
<dbReference type="PANTHER" id="PTHR44846">
    <property type="entry name" value="MANNOSYL-D-GLYCERATE TRANSPORT/METABOLISM SYSTEM REPRESSOR MNGR-RELATED"/>
    <property type="match status" value="1"/>
</dbReference>